<evidence type="ECO:0000259" key="1">
    <source>
        <dbReference type="Pfam" id="PF00117"/>
    </source>
</evidence>
<dbReference type="STRING" id="1844972.A7K91_19990"/>
<sequence>MNIHYLQHVPFESPGRITDWAADKGHSLSGTLVYENTDFPHQSAFDLLIVLGGPMGVYEEDRFPWLIAEKAFIKACIQEQKLVLGICLGAQLIAEVLGGKVVQNPYREIGWLPVKMTEEARNTVFLKHFPREYTPFHWHGDTFQLPDGIRSAAVSPGCANQAFEYNGRVVGLQFHLESSNDSISKLIQHCREEMEPGMYVQHSYQMLNQTSLLEKSNELLIELLNAMEMNAPMFKQESELSYKSHESYPVIGD</sequence>
<dbReference type="AlphaFoldDB" id="A0A1A5YI48"/>
<dbReference type="PANTHER" id="PTHR42695">
    <property type="entry name" value="GLUTAMINE AMIDOTRANSFERASE YLR126C-RELATED"/>
    <property type="match status" value="1"/>
</dbReference>
<dbReference type="FunFam" id="3.40.50.880:FF:000033">
    <property type="entry name" value="Glutamine amidotransferase class-I"/>
    <property type="match status" value="1"/>
</dbReference>
<dbReference type="EMBL" id="LYPA01000059">
    <property type="protein sequence ID" value="OBR65267.1"/>
    <property type="molecule type" value="Genomic_DNA"/>
</dbReference>
<dbReference type="PROSITE" id="PS51273">
    <property type="entry name" value="GATASE_TYPE_1"/>
    <property type="match status" value="1"/>
</dbReference>
<dbReference type="CDD" id="cd01741">
    <property type="entry name" value="GATase1_1"/>
    <property type="match status" value="1"/>
</dbReference>
<dbReference type="PANTHER" id="PTHR42695:SF5">
    <property type="entry name" value="GLUTAMINE AMIDOTRANSFERASE YLR126C-RELATED"/>
    <property type="match status" value="1"/>
</dbReference>
<dbReference type="Gene3D" id="3.40.50.880">
    <property type="match status" value="1"/>
</dbReference>
<dbReference type="InterPro" id="IPR029062">
    <property type="entry name" value="Class_I_gatase-like"/>
</dbReference>
<evidence type="ECO:0000313" key="2">
    <source>
        <dbReference type="EMBL" id="OBR65267.1"/>
    </source>
</evidence>
<dbReference type="Proteomes" id="UP000092024">
    <property type="component" value="Unassembled WGS sequence"/>
</dbReference>
<keyword evidence="2" id="KW-0808">Transferase</keyword>
<protein>
    <submittedName>
        <fullName evidence="2">Amidotransferase</fullName>
    </submittedName>
</protein>
<dbReference type="OrthoDB" id="9807137at2"/>
<feature type="domain" description="Glutamine amidotransferase" evidence="1">
    <location>
        <begin position="37"/>
        <end position="180"/>
    </location>
</feature>
<dbReference type="InterPro" id="IPR017926">
    <property type="entry name" value="GATASE"/>
</dbReference>
<gene>
    <name evidence="2" type="ORF">A7K91_19990</name>
</gene>
<name>A0A1A5YI48_9BACL</name>
<accession>A0A1A5YI48</accession>
<proteinExistence type="predicted"/>
<organism evidence="2 3">
    <name type="scientific">Paenibacillus oryzae</name>
    <dbReference type="NCBI Taxonomy" id="1844972"/>
    <lineage>
        <taxon>Bacteria</taxon>
        <taxon>Bacillati</taxon>
        <taxon>Bacillota</taxon>
        <taxon>Bacilli</taxon>
        <taxon>Bacillales</taxon>
        <taxon>Paenibacillaceae</taxon>
        <taxon>Paenibacillus</taxon>
    </lineage>
</organism>
<dbReference type="GO" id="GO:0016740">
    <property type="term" value="F:transferase activity"/>
    <property type="evidence" value="ECO:0007669"/>
    <property type="project" value="UniProtKB-KW"/>
</dbReference>
<reference evidence="2 3" key="1">
    <citation type="submission" date="2016-05" db="EMBL/GenBank/DDBJ databases">
        <title>Paenibacillus oryzae. sp. nov., isolated from the rice root.</title>
        <authorList>
            <person name="Zhang J."/>
            <person name="Zhang X."/>
        </authorList>
    </citation>
    <scope>NUCLEOTIDE SEQUENCE [LARGE SCALE GENOMIC DNA]</scope>
    <source>
        <strain evidence="2 3">1DrF-4</strain>
    </source>
</reference>
<dbReference type="InterPro" id="IPR044992">
    <property type="entry name" value="ChyE-like"/>
</dbReference>
<evidence type="ECO:0000313" key="3">
    <source>
        <dbReference type="Proteomes" id="UP000092024"/>
    </source>
</evidence>
<dbReference type="GO" id="GO:0005829">
    <property type="term" value="C:cytosol"/>
    <property type="evidence" value="ECO:0007669"/>
    <property type="project" value="TreeGrafter"/>
</dbReference>
<comment type="caution">
    <text evidence="2">The sequence shown here is derived from an EMBL/GenBank/DDBJ whole genome shotgun (WGS) entry which is preliminary data.</text>
</comment>
<dbReference type="Pfam" id="PF00117">
    <property type="entry name" value="GATase"/>
    <property type="match status" value="1"/>
</dbReference>
<dbReference type="SUPFAM" id="SSF52317">
    <property type="entry name" value="Class I glutamine amidotransferase-like"/>
    <property type="match status" value="1"/>
</dbReference>
<dbReference type="RefSeq" id="WP_068683443.1">
    <property type="nucleotide sequence ID" value="NZ_LYPA01000059.1"/>
</dbReference>
<keyword evidence="3" id="KW-1185">Reference proteome</keyword>